<reference evidence="4" key="1">
    <citation type="journal article" date="2019" name="Int. J. Syst. Evol. Microbiol.">
        <title>The Global Catalogue of Microorganisms (GCM) 10K type strain sequencing project: providing services to taxonomists for standard genome sequencing and annotation.</title>
        <authorList>
            <consortium name="The Broad Institute Genomics Platform"/>
            <consortium name="The Broad Institute Genome Sequencing Center for Infectious Disease"/>
            <person name="Wu L."/>
            <person name="Ma J."/>
        </authorList>
    </citation>
    <scope>NUCLEOTIDE SEQUENCE [LARGE SCALE GENOMIC DNA]</scope>
    <source>
        <strain evidence="4">JCM 17975</strain>
    </source>
</reference>
<keyword evidence="1" id="KW-0560">Oxidoreductase</keyword>
<evidence type="ECO:0000313" key="4">
    <source>
        <dbReference type="Proteomes" id="UP001500843"/>
    </source>
</evidence>
<evidence type="ECO:0000256" key="1">
    <source>
        <dbReference type="ARBA" id="ARBA00023002"/>
    </source>
</evidence>
<dbReference type="Gene3D" id="3.30.9.10">
    <property type="entry name" value="D-Amino Acid Oxidase, subunit A, domain 2"/>
    <property type="match status" value="1"/>
</dbReference>
<organism evidence="3 4">
    <name type="scientific">Promicromonospora umidemergens</name>
    <dbReference type="NCBI Taxonomy" id="629679"/>
    <lineage>
        <taxon>Bacteria</taxon>
        <taxon>Bacillati</taxon>
        <taxon>Actinomycetota</taxon>
        <taxon>Actinomycetes</taxon>
        <taxon>Micrococcales</taxon>
        <taxon>Promicromonosporaceae</taxon>
        <taxon>Promicromonospora</taxon>
    </lineage>
</organism>
<dbReference type="InterPro" id="IPR036188">
    <property type="entry name" value="FAD/NAD-bd_sf"/>
</dbReference>
<name>A0ABP8WJE7_9MICO</name>
<dbReference type="PANTHER" id="PTHR13847:SF289">
    <property type="entry name" value="GLYCINE OXIDASE"/>
    <property type="match status" value="1"/>
</dbReference>
<dbReference type="EMBL" id="BAABHM010000003">
    <property type="protein sequence ID" value="GAA4688889.1"/>
    <property type="molecule type" value="Genomic_DNA"/>
</dbReference>
<dbReference type="PANTHER" id="PTHR13847">
    <property type="entry name" value="SARCOSINE DEHYDROGENASE-RELATED"/>
    <property type="match status" value="1"/>
</dbReference>
<evidence type="ECO:0000313" key="3">
    <source>
        <dbReference type="EMBL" id="GAA4688889.1"/>
    </source>
</evidence>
<dbReference type="Pfam" id="PF01266">
    <property type="entry name" value="DAO"/>
    <property type="match status" value="1"/>
</dbReference>
<dbReference type="RefSeq" id="WP_253871525.1">
    <property type="nucleotide sequence ID" value="NZ_BAABHM010000003.1"/>
</dbReference>
<feature type="domain" description="FAD dependent oxidoreductase" evidence="2">
    <location>
        <begin position="14"/>
        <end position="387"/>
    </location>
</feature>
<keyword evidence="4" id="KW-1185">Reference proteome</keyword>
<dbReference type="SUPFAM" id="SSF51905">
    <property type="entry name" value="FAD/NAD(P)-binding domain"/>
    <property type="match status" value="1"/>
</dbReference>
<dbReference type="Proteomes" id="UP001500843">
    <property type="component" value="Unassembled WGS sequence"/>
</dbReference>
<gene>
    <name evidence="3" type="ORF">GCM10023198_04190</name>
</gene>
<evidence type="ECO:0000259" key="2">
    <source>
        <dbReference type="Pfam" id="PF01266"/>
    </source>
</evidence>
<dbReference type="SUPFAM" id="SSF54373">
    <property type="entry name" value="FAD-linked reductases, C-terminal domain"/>
    <property type="match status" value="1"/>
</dbReference>
<dbReference type="InterPro" id="IPR006076">
    <property type="entry name" value="FAD-dep_OxRdtase"/>
</dbReference>
<dbReference type="Gene3D" id="3.50.50.60">
    <property type="entry name" value="FAD/NAD(P)-binding domain"/>
    <property type="match status" value="2"/>
</dbReference>
<accession>A0ABP8WJE7</accession>
<sequence length="420" mass="44777">MESHSPLQRVHHVDCVVVGAGVVGATITQQLARRGVGVALIDRAPGIGGGCSYANAAIVAPHHVTPLATPALLREAPIQMLRRPPAVRMQPDPSILPWAGSLMASAAPRRAHLAGERLSRLAAESTRLHCLLADEGLSPTLRKTGAVDVYLRPPRRRRADLLSFERLTAIEPALAPVAAGAHHAEEWTLESRSFVKAMLDDASRHGADVFFGTSAERLLTEHGRVVGVAAEGMILLADHVILAAGLGSATLAAQVGLQLPLRGGRGYVIDVAAGDHAPAMPVRIKEHRVVVTPLADRVRVCGSIEFGDERRPMDPGRAEALKTVAARVLPGLERAAVVDRWAGERPCTPDGVPVIGRSRTVENLSVATGHGMWGMVLAPVTARMITDAVVDDVEPAQDAWLSPDRYDGRPARHRRTLRTA</sequence>
<proteinExistence type="predicted"/>
<protein>
    <submittedName>
        <fullName evidence="3">FAD-dependent oxidoreductase</fullName>
    </submittedName>
</protein>
<comment type="caution">
    <text evidence="3">The sequence shown here is derived from an EMBL/GenBank/DDBJ whole genome shotgun (WGS) entry which is preliminary data.</text>
</comment>